<proteinExistence type="inferred from homology"/>
<feature type="binding site" evidence="8">
    <location>
        <position position="10"/>
    </location>
    <ligand>
        <name>Mg(2+)</name>
        <dbReference type="ChEBI" id="CHEBI:18420"/>
    </ligand>
</feature>
<reference evidence="9" key="2">
    <citation type="submission" date="2025-09" db="UniProtKB">
        <authorList>
            <consortium name="Ensembl"/>
        </authorList>
    </citation>
    <scope>IDENTIFICATION</scope>
</reference>
<reference evidence="9" key="1">
    <citation type="submission" date="2025-08" db="UniProtKB">
        <authorList>
            <consortium name="Ensembl"/>
        </authorList>
    </citation>
    <scope>IDENTIFICATION</scope>
</reference>
<dbReference type="PANTHER" id="PTHR20889:SF1">
    <property type="entry name" value="PYRIDOXAL PHOSPHATE PHOSPHATASE PHOSPHO2"/>
    <property type="match status" value="1"/>
</dbReference>
<dbReference type="Proteomes" id="UP000265000">
    <property type="component" value="Unplaced"/>
</dbReference>
<evidence type="ECO:0000256" key="7">
    <source>
        <dbReference type="PIRSR" id="PIRSR031051-2"/>
    </source>
</evidence>
<dbReference type="Pfam" id="PF06888">
    <property type="entry name" value="Put_Phosphatase"/>
    <property type="match status" value="1"/>
</dbReference>
<feature type="binding site" evidence="7">
    <location>
        <position position="99"/>
    </location>
    <ligand>
        <name>substrate</name>
    </ligand>
</feature>
<dbReference type="OrthoDB" id="10267182at2759"/>
<evidence type="ECO:0000256" key="8">
    <source>
        <dbReference type="PIRSR" id="PIRSR031051-3"/>
    </source>
</evidence>
<dbReference type="CTD" id="493911"/>
<evidence type="ECO:0000256" key="3">
    <source>
        <dbReference type="ARBA" id="ARBA00022723"/>
    </source>
</evidence>
<comment type="similarity">
    <text evidence="2">Belongs to the HAD-like hydrolase superfamily. PHOSPHO family.</text>
</comment>
<protein>
    <submittedName>
        <fullName evidence="9">Phosphatase, orphan 2</fullName>
    </submittedName>
</protein>
<dbReference type="GeneID" id="105917652"/>
<evidence type="ECO:0000256" key="2">
    <source>
        <dbReference type="ARBA" id="ARBA00008541"/>
    </source>
</evidence>
<feature type="binding site" evidence="8">
    <location>
        <position position="179"/>
    </location>
    <ligand>
        <name>Mg(2+)</name>
        <dbReference type="ChEBI" id="CHEBI:18420"/>
    </ligand>
</feature>
<dbReference type="Ensembl" id="ENSFHET00000016232.1">
    <property type="protein sequence ID" value="ENSFHEP00000009710.1"/>
    <property type="gene ID" value="ENSFHEG00000010961.1"/>
</dbReference>
<dbReference type="PIRSF" id="PIRSF031051">
    <property type="entry name" value="PyrdxlP_Pase_PHOSPHO2"/>
    <property type="match status" value="1"/>
</dbReference>
<dbReference type="SUPFAM" id="SSF56784">
    <property type="entry name" value="HAD-like"/>
    <property type="match status" value="1"/>
</dbReference>
<evidence type="ECO:0000256" key="5">
    <source>
        <dbReference type="ARBA" id="ARBA00022842"/>
    </source>
</evidence>
<dbReference type="AlphaFoldDB" id="A0A3Q2PCE5"/>
<dbReference type="GO" id="GO:0046872">
    <property type="term" value="F:metal ion binding"/>
    <property type="evidence" value="ECO:0007669"/>
    <property type="project" value="UniProtKB-KW"/>
</dbReference>
<comment type="cofactor">
    <cofactor evidence="1 8">
        <name>Mg(2+)</name>
        <dbReference type="ChEBI" id="CHEBI:18420"/>
    </cofactor>
</comment>
<dbReference type="InterPro" id="IPR006384">
    <property type="entry name" value="HAD_hydro_PyrdxlP_Pase-like"/>
</dbReference>
<dbReference type="InterPro" id="IPR036412">
    <property type="entry name" value="HAD-like_sf"/>
</dbReference>
<feature type="active site" description="Nucleophile" evidence="6">
    <location>
        <position position="8"/>
    </location>
</feature>
<feature type="active site" description="Proton donor" evidence="6">
    <location>
        <position position="10"/>
    </location>
</feature>
<keyword evidence="5 8" id="KW-0460">Magnesium</keyword>
<name>A0A3Q2PCE5_FUNHE</name>
<dbReference type="InterPro" id="IPR023214">
    <property type="entry name" value="HAD_sf"/>
</dbReference>
<dbReference type="Gene3D" id="3.40.50.1000">
    <property type="entry name" value="HAD superfamily/HAD-like"/>
    <property type="match status" value="1"/>
</dbReference>
<dbReference type="NCBIfam" id="TIGR01489">
    <property type="entry name" value="DKMTPPase-SF"/>
    <property type="match status" value="1"/>
</dbReference>
<feature type="binding site" evidence="8">
    <location>
        <position position="8"/>
    </location>
    <ligand>
        <name>Mg(2+)</name>
        <dbReference type="ChEBI" id="CHEBI:18420"/>
    </ligand>
</feature>
<dbReference type="GO" id="GO:0016791">
    <property type="term" value="F:phosphatase activity"/>
    <property type="evidence" value="ECO:0007669"/>
    <property type="project" value="InterPro"/>
</dbReference>
<sequence>MKLLMVFDFDHTVVDDNSDIWVLNCLPDQTLPASIKASYRDGHWTEYMGRVMAYIGDQGISPDRIRGVMETIPFTPGMTDLLTFIAESKSAVDCIVVSDSNTLFIDWVLKGAGLRAAVDRVFSNPASINEAGHLELRHHHSHNCHKCPVNMCKRKVLEGYLSERAEAGVEYGRVFYVGDGGNDLCPSLCLRGQDAVMPRKGFTLEKLLARLKAQKADSSAAAKVVVWSSGTEILQQLKQCLQA</sequence>
<evidence type="ECO:0000256" key="1">
    <source>
        <dbReference type="ARBA" id="ARBA00001946"/>
    </source>
</evidence>
<evidence type="ECO:0000313" key="9">
    <source>
        <dbReference type="Ensembl" id="ENSFHEP00000009710.1"/>
    </source>
</evidence>
<keyword evidence="10" id="KW-1185">Reference proteome</keyword>
<keyword evidence="4" id="KW-0378">Hydrolase</keyword>
<evidence type="ECO:0000256" key="6">
    <source>
        <dbReference type="PIRSR" id="PIRSR031051-1"/>
    </source>
</evidence>
<evidence type="ECO:0000313" key="10">
    <source>
        <dbReference type="Proteomes" id="UP000265000"/>
    </source>
</evidence>
<dbReference type="NCBIfam" id="TIGR01488">
    <property type="entry name" value="HAD-SF-IB"/>
    <property type="match status" value="1"/>
</dbReference>
<evidence type="ECO:0000256" key="4">
    <source>
        <dbReference type="ARBA" id="ARBA00022801"/>
    </source>
</evidence>
<dbReference type="InterPro" id="IPR016965">
    <property type="entry name" value="Pase_PHOSPHO-typ"/>
</dbReference>
<accession>A0A3Q2PCE5</accession>
<feature type="binding site" evidence="7">
    <location>
        <position position="19"/>
    </location>
    <ligand>
        <name>substrate</name>
    </ligand>
</feature>
<organism evidence="9 10">
    <name type="scientific">Fundulus heteroclitus</name>
    <name type="common">Killifish</name>
    <name type="synonym">Mummichog</name>
    <dbReference type="NCBI Taxonomy" id="8078"/>
    <lineage>
        <taxon>Eukaryota</taxon>
        <taxon>Metazoa</taxon>
        <taxon>Chordata</taxon>
        <taxon>Craniata</taxon>
        <taxon>Vertebrata</taxon>
        <taxon>Euteleostomi</taxon>
        <taxon>Actinopterygii</taxon>
        <taxon>Neopterygii</taxon>
        <taxon>Teleostei</taxon>
        <taxon>Neoteleostei</taxon>
        <taxon>Acanthomorphata</taxon>
        <taxon>Ovalentaria</taxon>
        <taxon>Atherinomorphae</taxon>
        <taxon>Cyprinodontiformes</taxon>
        <taxon>Fundulidae</taxon>
        <taxon>Fundulus</taxon>
    </lineage>
</organism>
<keyword evidence="3 8" id="KW-0479">Metal-binding</keyword>
<dbReference type="STRING" id="8078.ENSFHEP00000009710"/>
<dbReference type="GeneTree" id="ENSGT00390000007741"/>
<dbReference type="PANTHER" id="PTHR20889">
    <property type="entry name" value="PHOSPHATASE, ORPHAN 1, 2"/>
    <property type="match status" value="1"/>
</dbReference>